<dbReference type="Proteomes" id="UP000189137">
    <property type="component" value="Unassembled WGS sequence"/>
</dbReference>
<dbReference type="SUPFAM" id="SSF161111">
    <property type="entry name" value="Cation efflux protein transmembrane domain-like"/>
    <property type="match status" value="1"/>
</dbReference>
<dbReference type="GeneID" id="66355240"/>
<evidence type="ECO:0000313" key="10">
    <source>
        <dbReference type="EMBL" id="CDS88581.1"/>
    </source>
</evidence>
<dbReference type="Proteomes" id="UP000878956">
    <property type="component" value="Unassembled WGS sequence"/>
</dbReference>
<evidence type="ECO:0000313" key="18">
    <source>
        <dbReference type="Proteomes" id="UP000411588"/>
    </source>
</evidence>
<dbReference type="Gene3D" id="3.30.70.1350">
    <property type="entry name" value="Cation efflux protein, cytoplasmic domain"/>
    <property type="match status" value="1"/>
</dbReference>
<evidence type="ECO:0000259" key="8">
    <source>
        <dbReference type="Pfam" id="PF01545"/>
    </source>
</evidence>
<gene>
    <name evidence="15" type="primary">fieF_3</name>
    <name evidence="16" type="synonym">fieF_1</name>
    <name evidence="12" type="ORF">BN1095_20154</name>
    <name evidence="10" type="ORF">BN1096_700050</name>
    <name evidence="11" type="ORF">BN1097_710051</name>
    <name evidence="13" type="ORF">KRM00_001825</name>
    <name evidence="14" type="ORF">KRQ00_002423</name>
    <name evidence="16" type="ORF">SAMEA1402399_00791</name>
    <name evidence="15" type="ORF">SAMEA3375112_02062</name>
</gene>
<dbReference type="Gene3D" id="1.20.1510.10">
    <property type="entry name" value="Cation efflux protein transmembrane domain"/>
    <property type="match status" value="1"/>
</dbReference>
<keyword evidence="4 7" id="KW-0812">Transmembrane</keyword>
<dbReference type="Proteomes" id="UP000411588">
    <property type="component" value="Unassembled WGS sequence"/>
</dbReference>
<evidence type="ECO:0000313" key="13">
    <source>
        <dbReference type="EMBL" id="HBH1542343.1"/>
    </source>
</evidence>
<dbReference type="EMBL" id="LK932849">
    <property type="protein sequence ID" value="CDS95247.1"/>
    <property type="molecule type" value="Genomic_DNA"/>
</dbReference>
<feature type="transmembrane region" description="Helical" evidence="7">
    <location>
        <begin position="170"/>
        <end position="192"/>
    </location>
</feature>
<evidence type="ECO:0000256" key="4">
    <source>
        <dbReference type="ARBA" id="ARBA00022692"/>
    </source>
</evidence>
<protein>
    <submittedName>
        <fullName evidence="10 16">Cation efflux protein</fullName>
    </submittedName>
    <submittedName>
        <fullName evidence="13">Cation transporter</fullName>
    </submittedName>
    <submittedName>
        <fullName evidence="15">Ferrous-iron efflux pump FieF</fullName>
    </submittedName>
</protein>
<reference evidence="13" key="3">
    <citation type="journal article" date="2018" name="Genome Biol.">
        <title>SKESA: strategic k-mer extension for scrupulous assemblies.</title>
        <authorList>
            <person name="Souvorov A."/>
            <person name="Agarwala R."/>
            <person name="Lipman D.J."/>
        </authorList>
    </citation>
    <scope>NUCLEOTIDE SEQUENCE</scope>
    <source>
        <strain evidence="14">Clostridioides</strain>
        <strain evidence="13">HN1000</strain>
    </source>
</reference>
<keyword evidence="5 7" id="KW-1133">Transmembrane helix</keyword>
<comment type="similarity">
    <text evidence="2">Belongs to the cation diffusion facilitator (CDF) transporter (TC 2.A.4) family.</text>
</comment>
<dbReference type="RefSeq" id="WP_003426667.1">
    <property type="nucleotide sequence ID" value="NZ_AP025558.1"/>
</dbReference>
<dbReference type="FunFam" id="1.20.1510.10:FF:000006">
    <property type="entry name" value="Divalent cation efflux transporter"/>
    <property type="match status" value="1"/>
</dbReference>
<reference evidence="13" key="4">
    <citation type="submission" date="2021-06" db="EMBL/GenBank/DDBJ databases">
        <authorList>
            <consortium name="NCBI Pathogen Detection Project"/>
        </authorList>
    </citation>
    <scope>NUCLEOTIDE SEQUENCE</scope>
    <source>
        <strain evidence="14">Clostridioides</strain>
        <strain evidence="13">HN1000</strain>
    </source>
</reference>
<evidence type="ECO:0000313" key="14">
    <source>
        <dbReference type="EMBL" id="HBH2620652.1"/>
    </source>
</evidence>
<dbReference type="InterPro" id="IPR036837">
    <property type="entry name" value="Cation_efflux_CTD_sf"/>
</dbReference>
<dbReference type="InterPro" id="IPR002524">
    <property type="entry name" value="Cation_efflux"/>
</dbReference>
<keyword evidence="3" id="KW-0813">Transport</keyword>
<proteinExistence type="inferred from homology"/>
<evidence type="ECO:0000256" key="1">
    <source>
        <dbReference type="ARBA" id="ARBA00004141"/>
    </source>
</evidence>
<evidence type="ECO:0000256" key="6">
    <source>
        <dbReference type="ARBA" id="ARBA00023136"/>
    </source>
</evidence>
<dbReference type="KEGG" id="pdf:CD630DERM_28320"/>
<comment type="subcellular location">
    <subcellularLocation>
        <location evidence="1">Membrane</location>
        <topology evidence="1">Multi-pass membrane protein</topology>
    </subcellularLocation>
</comment>
<dbReference type="EMBL" id="CAADAN010000002">
    <property type="protein sequence ID" value="VFD29777.1"/>
    <property type="molecule type" value="Genomic_DNA"/>
</dbReference>
<sequence>MFSKILVKTFIRDSENVQNTDVRNKYGYVAGVVGILSNLLLFVIKVFIGMLTSSIAIMADAFNNLSDMASSAITMIGFKLASKPADKEHPFGHGRIEYLSALIVAFMVMLVGLQFVKSSIERIVNPIPVKFEVIPLILLIASIMIKIWLSRFNKFMGNKIDSSALKAVSLDALGDVFTSSCVVISFIVARFTNFPIDGYVGIVVSLVILYAGFSLVKDTINPLLGEAPDEEMVNSIIELLLSYKYIIGTHDLIIHNYGVGRCIASIHAEIPSNIDIMEIHEIIDTAEREISEKLDIYLVIHMDPICLEDKEVMSAKKELEEILKKNSLVKSMHDFRIVGKGSKKNLIFDIVVNPSEFSKNMSEDDLKEDITKLVKEINPEYNCVIVVDKDFI</sequence>
<dbReference type="PANTHER" id="PTHR43840">
    <property type="entry name" value="MITOCHONDRIAL METAL TRANSPORTER 1-RELATED"/>
    <property type="match status" value="1"/>
</dbReference>
<dbReference type="PATRIC" id="fig|1496.1371.peg.675"/>
<dbReference type="EMBL" id="LK932525">
    <property type="protein sequence ID" value="CDS88581.1"/>
    <property type="molecule type" value="Genomic_DNA"/>
</dbReference>
<feature type="transmembrane region" description="Helical" evidence="7">
    <location>
        <begin position="198"/>
        <end position="216"/>
    </location>
</feature>
<feature type="transmembrane region" description="Helical" evidence="7">
    <location>
        <begin position="26"/>
        <end position="48"/>
    </location>
</feature>
<dbReference type="Pfam" id="PF16916">
    <property type="entry name" value="ZT_dimer"/>
    <property type="match status" value="1"/>
</dbReference>
<evidence type="ECO:0000313" key="11">
    <source>
        <dbReference type="EMBL" id="CDS89194.1"/>
    </source>
</evidence>
<evidence type="ECO:0000256" key="3">
    <source>
        <dbReference type="ARBA" id="ARBA00022448"/>
    </source>
</evidence>
<reference evidence="15 17" key="2">
    <citation type="submission" date="2017-02" db="EMBL/GenBank/DDBJ databases">
        <authorList>
            <consortium name="Pathogen Informatics"/>
        </authorList>
    </citation>
    <scope>NUCLEOTIDE SEQUENCE [LARGE SCALE GENOMIC DNA]</scope>
    <source>
        <strain evidence="18">clo34</strain>
        <strain evidence="16">Clo34</strain>
        <strain evidence="15 17">VRECD0157</strain>
    </source>
</reference>
<dbReference type="Pfam" id="PF01545">
    <property type="entry name" value="Cation_efflux"/>
    <property type="match status" value="1"/>
</dbReference>
<evidence type="ECO:0000256" key="7">
    <source>
        <dbReference type="SAM" id="Phobius"/>
    </source>
</evidence>
<reference evidence="10" key="1">
    <citation type="submission" date="2014-07" db="EMBL/GenBank/DDBJ databases">
        <authorList>
            <person name="Monot Marc"/>
        </authorList>
    </citation>
    <scope>NUCLEOTIDE SEQUENCE</scope>
    <source>
        <strain evidence="12">7032989</strain>
        <strain evidence="11">7032994</strain>
    </source>
</reference>
<dbReference type="EMBL" id="LK932411">
    <property type="protein sequence ID" value="CDS89194.1"/>
    <property type="molecule type" value="Genomic_DNA"/>
</dbReference>
<dbReference type="EMBL" id="FUPS01000006">
    <property type="protein sequence ID" value="SJS42268.1"/>
    <property type="molecule type" value="Genomic_DNA"/>
</dbReference>
<evidence type="ECO:0000256" key="5">
    <source>
        <dbReference type="ARBA" id="ARBA00022989"/>
    </source>
</evidence>
<dbReference type="EMBL" id="DAEPXK010000016">
    <property type="protein sequence ID" value="HBH1542343.1"/>
    <property type="molecule type" value="Genomic_DNA"/>
</dbReference>
<name>A0A031WEP3_CLODI</name>
<evidence type="ECO:0000256" key="2">
    <source>
        <dbReference type="ARBA" id="ARBA00008114"/>
    </source>
</evidence>
<evidence type="ECO:0000313" key="15">
    <source>
        <dbReference type="EMBL" id="SJS42268.1"/>
    </source>
</evidence>
<feature type="transmembrane region" description="Helical" evidence="7">
    <location>
        <begin position="96"/>
        <end position="115"/>
    </location>
</feature>
<evidence type="ECO:0000313" key="17">
    <source>
        <dbReference type="Proteomes" id="UP000189137"/>
    </source>
</evidence>
<dbReference type="InterPro" id="IPR027469">
    <property type="entry name" value="Cation_efflux_TMD_sf"/>
</dbReference>
<dbReference type="GO" id="GO:0008324">
    <property type="term" value="F:monoatomic cation transmembrane transporter activity"/>
    <property type="evidence" value="ECO:0007669"/>
    <property type="project" value="InterPro"/>
</dbReference>
<feature type="transmembrane region" description="Helical" evidence="7">
    <location>
        <begin position="127"/>
        <end position="149"/>
    </location>
</feature>
<dbReference type="EMBL" id="DAEQIJ010000011">
    <property type="protein sequence ID" value="HBH2620652.1"/>
    <property type="molecule type" value="Genomic_DNA"/>
</dbReference>
<accession>A0A031WEP3</accession>
<evidence type="ECO:0000313" key="12">
    <source>
        <dbReference type="EMBL" id="CDS95247.1"/>
    </source>
</evidence>
<evidence type="ECO:0000259" key="9">
    <source>
        <dbReference type="Pfam" id="PF16916"/>
    </source>
</evidence>
<evidence type="ECO:0000313" key="16">
    <source>
        <dbReference type="EMBL" id="VFD29777.1"/>
    </source>
</evidence>
<dbReference type="NCBIfam" id="TIGR01297">
    <property type="entry name" value="CDF"/>
    <property type="match status" value="1"/>
</dbReference>
<feature type="domain" description="Cation efflux protein cytoplasmic" evidence="9">
    <location>
        <begin position="228"/>
        <end position="304"/>
    </location>
</feature>
<dbReference type="SUPFAM" id="SSF160240">
    <property type="entry name" value="Cation efflux protein cytoplasmic domain-like"/>
    <property type="match status" value="1"/>
</dbReference>
<keyword evidence="6 7" id="KW-0472">Membrane</keyword>
<organism evidence="10">
    <name type="scientific">Clostridioides difficile</name>
    <name type="common">Peptoclostridium difficile</name>
    <dbReference type="NCBI Taxonomy" id="1496"/>
    <lineage>
        <taxon>Bacteria</taxon>
        <taxon>Bacillati</taxon>
        <taxon>Bacillota</taxon>
        <taxon>Clostridia</taxon>
        <taxon>Peptostreptococcales</taxon>
        <taxon>Peptostreptococcaceae</taxon>
        <taxon>Clostridioides</taxon>
    </lineage>
</organism>
<dbReference type="PANTHER" id="PTHR43840:SF15">
    <property type="entry name" value="MITOCHONDRIAL METAL TRANSPORTER 1-RELATED"/>
    <property type="match status" value="1"/>
</dbReference>
<dbReference type="InterPro" id="IPR058533">
    <property type="entry name" value="Cation_efflux_TM"/>
</dbReference>
<dbReference type="Proteomes" id="UP000879542">
    <property type="component" value="Unassembled WGS sequence"/>
</dbReference>
<feature type="domain" description="Cation efflux protein transmembrane" evidence="8">
    <location>
        <begin position="33"/>
        <end position="224"/>
    </location>
</feature>
<dbReference type="InterPro" id="IPR050291">
    <property type="entry name" value="CDF_Transporter"/>
</dbReference>
<dbReference type="InterPro" id="IPR027470">
    <property type="entry name" value="Cation_efflux_CTD"/>
</dbReference>
<dbReference type="GO" id="GO:0016020">
    <property type="term" value="C:membrane"/>
    <property type="evidence" value="ECO:0007669"/>
    <property type="project" value="UniProtKB-SubCell"/>
</dbReference>
<dbReference type="AlphaFoldDB" id="A0A031WEP3"/>